<dbReference type="AlphaFoldDB" id="A0A1Q3E9Y8"/>
<feature type="compositionally biased region" description="Low complexity" evidence="1">
    <location>
        <begin position="80"/>
        <end position="97"/>
    </location>
</feature>
<evidence type="ECO:0000313" key="3">
    <source>
        <dbReference type="Proteomes" id="UP000188533"/>
    </source>
</evidence>
<accession>A0A1Q3E9Y8</accession>
<feature type="compositionally biased region" description="Basic residues" evidence="1">
    <location>
        <begin position="146"/>
        <end position="179"/>
    </location>
</feature>
<reference evidence="2 3" key="2">
    <citation type="submission" date="2017-02" db="EMBL/GenBank/DDBJ databases">
        <title>A genome survey and senescence transcriptome analysis in Lentinula edodes.</title>
        <authorList>
            <person name="Sakamoto Y."/>
            <person name="Nakade K."/>
            <person name="Sato S."/>
            <person name="Yoshida Y."/>
            <person name="Miyazaki K."/>
            <person name="Natsume S."/>
            <person name="Konno N."/>
        </authorList>
    </citation>
    <scope>NUCLEOTIDE SEQUENCE [LARGE SCALE GENOMIC DNA]</scope>
    <source>
        <strain evidence="2 3">NBRC 111202</strain>
    </source>
</reference>
<feature type="compositionally biased region" description="Acidic residues" evidence="1">
    <location>
        <begin position="110"/>
        <end position="130"/>
    </location>
</feature>
<dbReference type="EMBL" id="BDGU01000170">
    <property type="protein sequence ID" value="GAW03971.1"/>
    <property type="molecule type" value="Genomic_DNA"/>
</dbReference>
<keyword evidence="3" id="KW-1185">Reference proteome</keyword>
<sequence length="202" mass="22676">MKLRRSARQAMKLLTQRFPLLKDIQRHLTQHENLQNTDPEFSILELSLKSSFSGYEEVNFEALEDLTADRSEDSRALATPSNPKNPNALPAPSNPNAFATPSNPNAQQNSEEEDIEHDEEDAERDEEDTDGTSSEEWSTHAEQKKSARKRKRRANANTPRPRKKTSRPPRASPKPKVHRNFPACPMKNGSLALISTAAAPPD</sequence>
<feature type="compositionally biased region" description="Polar residues" evidence="1">
    <location>
        <begin position="99"/>
        <end position="109"/>
    </location>
</feature>
<gene>
    <name evidence="2" type="ORF">LENED_005729</name>
</gene>
<name>A0A1Q3E9Y8_LENED</name>
<protein>
    <submittedName>
        <fullName evidence="2">Uncharacterized protein</fullName>
    </submittedName>
</protein>
<organism evidence="2 3">
    <name type="scientific">Lentinula edodes</name>
    <name type="common">Shiitake mushroom</name>
    <name type="synonym">Lentinus edodes</name>
    <dbReference type="NCBI Taxonomy" id="5353"/>
    <lineage>
        <taxon>Eukaryota</taxon>
        <taxon>Fungi</taxon>
        <taxon>Dikarya</taxon>
        <taxon>Basidiomycota</taxon>
        <taxon>Agaricomycotina</taxon>
        <taxon>Agaricomycetes</taxon>
        <taxon>Agaricomycetidae</taxon>
        <taxon>Agaricales</taxon>
        <taxon>Marasmiineae</taxon>
        <taxon>Omphalotaceae</taxon>
        <taxon>Lentinula</taxon>
    </lineage>
</organism>
<proteinExistence type="predicted"/>
<comment type="caution">
    <text evidence="2">The sequence shown here is derived from an EMBL/GenBank/DDBJ whole genome shotgun (WGS) entry which is preliminary data.</text>
</comment>
<reference evidence="2 3" key="1">
    <citation type="submission" date="2016-08" db="EMBL/GenBank/DDBJ databases">
        <authorList>
            <consortium name="Lentinula edodes genome sequencing consortium"/>
            <person name="Sakamoto Y."/>
            <person name="Nakade K."/>
            <person name="Sato S."/>
            <person name="Yoshida Y."/>
            <person name="Miyazaki K."/>
            <person name="Natsume S."/>
            <person name="Konno N."/>
        </authorList>
    </citation>
    <scope>NUCLEOTIDE SEQUENCE [LARGE SCALE GENOMIC DNA]</scope>
    <source>
        <strain evidence="2 3">NBRC 111202</strain>
    </source>
</reference>
<evidence type="ECO:0000256" key="1">
    <source>
        <dbReference type="SAM" id="MobiDB-lite"/>
    </source>
</evidence>
<dbReference type="Proteomes" id="UP000188533">
    <property type="component" value="Unassembled WGS sequence"/>
</dbReference>
<evidence type="ECO:0000313" key="2">
    <source>
        <dbReference type="EMBL" id="GAW03971.1"/>
    </source>
</evidence>
<feature type="region of interest" description="Disordered" evidence="1">
    <location>
        <begin position="66"/>
        <end position="202"/>
    </location>
</feature>